<keyword evidence="5" id="KW-0812">Transmembrane</keyword>
<dbReference type="InterPro" id="IPR051906">
    <property type="entry name" value="TolC-like"/>
</dbReference>
<evidence type="ECO:0000256" key="8">
    <source>
        <dbReference type="SAM" id="Coils"/>
    </source>
</evidence>
<accession>A0A9E7A2N6</accession>
<dbReference type="PANTHER" id="PTHR30026">
    <property type="entry name" value="OUTER MEMBRANE PROTEIN TOLC"/>
    <property type="match status" value="1"/>
</dbReference>
<proteinExistence type="inferred from homology"/>
<dbReference type="GO" id="GO:1990281">
    <property type="term" value="C:efflux pump complex"/>
    <property type="evidence" value="ECO:0007669"/>
    <property type="project" value="TreeGrafter"/>
</dbReference>
<gene>
    <name evidence="9" type="ORF">MQE35_05170</name>
</gene>
<evidence type="ECO:0000256" key="5">
    <source>
        <dbReference type="ARBA" id="ARBA00022692"/>
    </source>
</evidence>
<evidence type="ECO:0000256" key="2">
    <source>
        <dbReference type="ARBA" id="ARBA00007613"/>
    </source>
</evidence>
<dbReference type="Gene3D" id="1.20.1600.10">
    <property type="entry name" value="Outer membrane efflux proteins (OEP)"/>
    <property type="match status" value="1"/>
</dbReference>
<reference evidence="9" key="1">
    <citation type="submission" date="2022-03" db="EMBL/GenBank/DDBJ databases">
        <title>Description of Abyssus ytuae gen. nov., sp. nov., a novel member of the family Flavobacteriaceae isolated from the sediment of Mariana Trench.</title>
        <authorList>
            <person name="Zhang J."/>
            <person name="Xu X."/>
        </authorList>
    </citation>
    <scope>NUCLEOTIDE SEQUENCE</scope>
    <source>
        <strain evidence="9">MT3330</strain>
    </source>
</reference>
<keyword evidence="7" id="KW-0998">Cell outer membrane</keyword>
<protein>
    <submittedName>
        <fullName evidence="9">TolC family protein</fullName>
    </submittedName>
</protein>
<comment type="similarity">
    <text evidence="2">Belongs to the outer membrane factor (OMF) (TC 1.B.17) family.</text>
</comment>
<dbReference type="KEGG" id="fbm:MQE35_05170"/>
<dbReference type="GO" id="GO:0015562">
    <property type="term" value="F:efflux transmembrane transporter activity"/>
    <property type="evidence" value="ECO:0007669"/>
    <property type="project" value="InterPro"/>
</dbReference>
<keyword evidence="4" id="KW-1134">Transmembrane beta strand</keyword>
<organism evidence="9 10">
    <name type="scientific">Abyssalbus ytuae</name>
    <dbReference type="NCBI Taxonomy" id="2926907"/>
    <lineage>
        <taxon>Bacteria</taxon>
        <taxon>Pseudomonadati</taxon>
        <taxon>Bacteroidota</taxon>
        <taxon>Flavobacteriia</taxon>
        <taxon>Flavobacteriales</taxon>
        <taxon>Flavobacteriaceae</taxon>
        <taxon>Abyssalbus</taxon>
    </lineage>
</organism>
<feature type="coiled-coil region" evidence="8">
    <location>
        <begin position="327"/>
        <end position="354"/>
    </location>
</feature>
<evidence type="ECO:0000256" key="3">
    <source>
        <dbReference type="ARBA" id="ARBA00022448"/>
    </source>
</evidence>
<dbReference type="AlphaFoldDB" id="A0A9E7A2N6"/>
<dbReference type="RefSeq" id="WP_255845298.1">
    <property type="nucleotide sequence ID" value="NZ_CP094358.1"/>
</dbReference>
<dbReference type="InterPro" id="IPR003423">
    <property type="entry name" value="OMP_efflux"/>
</dbReference>
<dbReference type="PANTHER" id="PTHR30026:SF20">
    <property type="entry name" value="OUTER MEMBRANE PROTEIN TOLC"/>
    <property type="match status" value="1"/>
</dbReference>
<name>A0A9E7A2N6_9FLAO</name>
<evidence type="ECO:0000313" key="9">
    <source>
        <dbReference type="EMBL" id="UOB18681.1"/>
    </source>
</evidence>
<evidence type="ECO:0000256" key="6">
    <source>
        <dbReference type="ARBA" id="ARBA00023136"/>
    </source>
</evidence>
<dbReference type="SUPFAM" id="SSF56954">
    <property type="entry name" value="Outer membrane efflux proteins (OEP)"/>
    <property type="match status" value="1"/>
</dbReference>
<keyword evidence="10" id="KW-1185">Reference proteome</keyword>
<dbReference type="Proteomes" id="UP000831290">
    <property type="component" value="Chromosome"/>
</dbReference>
<evidence type="ECO:0000256" key="7">
    <source>
        <dbReference type="ARBA" id="ARBA00023237"/>
    </source>
</evidence>
<comment type="subcellular location">
    <subcellularLocation>
        <location evidence="1">Cell outer membrane</location>
    </subcellularLocation>
</comment>
<evidence type="ECO:0000313" key="10">
    <source>
        <dbReference type="Proteomes" id="UP000831290"/>
    </source>
</evidence>
<evidence type="ECO:0000256" key="1">
    <source>
        <dbReference type="ARBA" id="ARBA00004442"/>
    </source>
</evidence>
<dbReference type="GO" id="GO:0015288">
    <property type="term" value="F:porin activity"/>
    <property type="evidence" value="ECO:0007669"/>
    <property type="project" value="TreeGrafter"/>
</dbReference>
<sequence length="437" mass="49569">MRFNIFQSLILLFCVKGFTQEILTKDDAIEMTLENNLQIQIARNNREIANNNAGVLNSGYLPSLTASAGASYSLENSERELVSGDVQEVNNAESNQYSAGLNLNYTLFDGLGRHYNYKILKEQSNISELQVRETIENTILQLFSVYYEVARLTENTATLQEALHVSKDRLKRARYQFDYGQNTGLDILNAEVDVNTDSINLLNAEQLLKNTKRDLNLVMNRELSTQFVIDTTVYFVPDLIMQSIVNKSKLNNAVLMQIERGLLVSDYSYKASKSNYLPSVGLTGSYGWNKSNTPGGAFLVSNTADNLSVGLNLTWSLFDGGSTLTRVKNAKINYENQELLKKQAEMEVERNIQNAWETYENTLYIYEVQEQNVKTTQDNFFRTEERYKLGRVTSLEFRQAQINLLNAVLAKNQAKYTAKLAELQVLQVSGQLLNTDF</sequence>
<keyword evidence="8" id="KW-0175">Coiled coil</keyword>
<dbReference type="Pfam" id="PF02321">
    <property type="entry name" value="OEP"/>
    <property type="match status" value="2"/>
</dbReference>
<dbReference type="EMBL" id="CP094358">
    <property type="protein sequence ID" value="UOB18681.1"/>
    <property type="molecule type" value="Genomic_DNA"/>
</dbReference>
<dbReference type="GO" id="GO:0009279">
    <property type="term" value="C:cell outer membrane"/>
    <property type="evidence" value="ECO:0007669"/>
    <property type="project" value="UniProtKB-SubCell"/>
</dbReference>
<evidence type="ECO:0000256" key="4">
    <source>
        <dbReference type="ARBA" id="ARBA00022452"/>
    </source>
</evidence>
<keyword evidence="6" id="KW-0472">Membrane</keyword>
<keyword evidence="3" id="KW-0813">Transport</keyword>